<organism evidence="1 2">
    <name type="scientific">Channa striata</name>
    <name type="common">Snakehead murrel</name>
    <name type="synonym">Ophicephalus striatus</name>
    <dbReference type="NCBI Taxonomy" id="64152"/>
    <lineage>
        <taxon>Eukaryota</taxon>
        <taxon>Metazoa</taxon>
        <taxon>Chordata</taxon>
        <taxon>Craniata</taxon>
        <taxon>Vertebrata</taxon>
        <taxon>Euteleostomi</taxon>
        <taxon>Actinopterygii</taxon>
        <taxon>Neopterygii</taxon>
        <taxon>Teleostei</taxon>
        <taxon>Neoteleostei</taxon>
        <taxon>Acanthomorphata</taxon>
        <taxon>Anabantaria</taxon>
        <taxon>Anabantiformes</taxon>
        <taxon>Channoidei</taxon>
        <taxon>Channidae</taxon>
        <taxon>Channa</taxon>
    </lineage>
</organism>
<evidence type="ECO:0000313" key="1">
    <source>
        <dbReference type="EMBL" id="KAK2813510.1"/>
    </source>
</evidence>
<name>A0AA88IKL9_CHASR</name>
<gene>
    <name evidence="1" type="ORF">Q5P01_000794</name>
</gene>
<accession>A0AA88IKL9</accession>
<sequence>MISQEELDAIAVYSAARQDRALVDRARGERQRSLRCLHGGLGQRVRVHLERTLRTMEANVFLSESESPRVSHRAVLPPALAPAPNPSTLKFAPVSLQRSAASSKLSSASLLQVENTSKEL</sequence>
<dbReference type="Proteomes" id="UP001187415">
    <property type="component" value="Unassembled WGS sequence"/>
</dbReference>
<evidence type="ECO:0000313" key="2">
    <source>
        <dbReference type="Proteomes" id="UP001187415"/>
    </source>
</evidence>
<protein>
    <submittedName>
        <fullName evidence="1">Uncharacterized protein</fullName>
    </submittedName>
</protein>
<dbReference type="EMBL" id="JAUPFM010000089">
    <property type="protein sequence ID" value="KAK2813510.1"/>
    <property type="molecule type" value="Genomic_DNA"/>
</dbReference>
<proteinExistence type="predicted"/>
<keyword evidence="2" id="KW-1185">Reference proteome</keyword>
<comment type="caution">
    <text evidence="1">The sequence shown here is derived from an EMBL/GenBank/DDBJ whole genome shotgun (WGS) entry which is preliminary data.</text>
</comment>
<dbReference type="AlphaFoldDB" id="A0AA88IKL9"/>
<reference evidence="1" key="1">
    <citation type="submission" date="2023-07" db="EMBL/GenBank/DDBJ databases">
        <title>Chromosome-level Genome Assembly of Striped Snakehead (Channa striata).</title>
        <authorList>
            <person name="Liu H."/>
        </authorList>
    </citation>
    <scope>NUCLEOTIDE SEQUENCE</scope>
    <source>
        <strain evidence="1">Gz</strain>
        <tissue evidence="1">Muscle</tissue>
    </source>
</reference>